<gene>
    <name evidence="1" type="ORF">TrLO_g14055</name>
</gene>
<dbReference type="AlphaFoldDB" id="A0A9W7FPF3"/>
<proteinExistence type="predicted"/>
<keyword evidence="2" id="KW-1185">Reference proteome</keyword>
<sequence>MSRKRGGEDEGNVNGEGTLEVPLAESLTISTVVSTAPATTDQALTTPEFYRHFLDYVPVCTLMSMKLISPRALRASVIVPSITAVV</sequence>
<comment type="caution">
    <text evidence="1">The sequence shown here is derived from an EMBL/GenBank/DDBJ whole genome shotgun (WGS) entry which is preliminary data.</text>
</comment>
<reference evidence="2" key="1">
    <citation type="journal article" date="2023" name="Commun. Biol.">
        <title>Genome analysis of Parmales, the sister group of diatoms, reveals the evolutionary specialization of diatoms from phago-mixotrophs to photoautotrophs.</title>
        <authorList>
            <person name="Ban H."/>
            <person name="Sato S."/>
            <person name="Yoshikawa S."/>
            <person name="Yamada K."/>
            <person name="Nakamura Y."/>
            <person name="Ichinomiya M."/>
            <person name="Sato N."/>
            <person name="Blanc-Mathieu R."/>
            <person name="Endo H."/>
            <person name="Kuwata A."/>
            <person name="Ogata H."/>
        </authorList>
    </citation>
    <scope>NUCLEOTIDE SEQUENCE [LARGE SCALE GENOMIC DNA]</scope>
    <source>
        <strain evidence="2">NIES 3700</strain>
    </source>
</reference>
<dbReference type="EMBL" id="BRXW01000236">
    <property type="protein sequence ID" value="GMI15700.1"/>
    <property type="molecule type" value="Genomic_DNA"/>
</dbReference>
<name>A0A9W7FPF3_9STRA</name>
<accession>A0A9W7FPF3</accession>
<evidence type="ECO:0000313" key="2">
    <source>
        <dbReference type="Proteomes" id="UP001165122"/>
    </source>
</evidence>
<organism evidence="1 2">
    <name type="scientific">Triparma laevis f. longispina</name>
    <dbReference type="NCBI Taxonomy" id="1714387"/>
    <lineage>
        <taxon>Eukaryota</taxon>
        <taxon>Sar</taxon>
        <taxon>Stramenopiles</taxon>
        <taxon>Ochrophyta</taxon>
        <taxon>Bolidophyceae</taxon>
        <taxon>Parmales</taxon>
        <taxon>Triparmaceae</taxon>
        <taxon>Triparma</taxon>
    </lineage>
</organism>
<dbReference type="Proteomes" id="UP001165122">
    <property type="component" value="Unassembled WGS sequence"/>
</dbReference>
<protein>
    <submittedName>
        <fullName evidence="1">Uncharacterized protein</fullName>
    </submittedName>
</protein>
<evidence type="ECO:0000313" key="1">
    <source>
        <dbReference type="EMBL" id="GMI15700.1"/>
    </source>
</evidence>